<protein>
    <submittedName>
        <fullName evidence="2">Uncharacterized protein</fullName>
    </submittedName>
</protein>
<dbReference type="EMBL" id="OW152822">
    <property type="protein sequence ID" value="CAH2036855.1"/>
    <property type="molecule type" value="Genomic_DNA"/>
</dbReference>
<name>A0ABN8HQ85_9NEOP</name>
<evidence type="ECO:0000313" key="3">
    <source>
        <dbReference type="Proteomes" id="UP000837857"/>
    </source>
</evidence>
<feature type="compositionally biased region" description="Pro residues" evidence="1">
    <location>
        <begin position="33"/>
        <end position="57"/>
    </location>
</feature>
<proteinExistence type="predicted"/>
<gene>
    <name evidence="2" type="ORF">IPOD504_LOCUS904</name>
</gene>
<sequence>MTLRRTEGPLEPETWRRALCCRRGGASARRCWAPPPPPPPPRPSPSDPAPSRAPPAPAADISHLVRRKRKASGEAPPAAAGAKRPHS</sequence>
<feature type="region of interest" description="Disordered" evidence="1">
    <location>
        <begin position="26"/>
        <end position="87"/>
    </location>
</feature>
<evidence type="ECO:0000313" key="2">
    <source>
        <dbReference type="EMBL" id="CAH2036855.1"/>
    </source>
</evidence>
<feature type="non-terminal residue" evidence="2">
    <location>
        <position position="87"/>
    </location>
</feature>
<accession>A0ABN8HQ85</accession>
<feature type="compositionally biased region" description="Low complexity" evidence="1">
    <location>
        <begin position="73"/>
        <end position="87"/>
    </location>
</feature>
<organism evidence="2 3">
    <name type="scientific">Iphiclides podalirius</name>
    <name type="common">scarce swallowtail</name>
    <dbReference type="NCBI Taxonomy" id="110791"/>
    <lineage>
        <taxon>Eukaryota</taxon>
        <taxon>Metazoa</taxon>
        <taxon>Ecdysozoa</taxon>
        <taxon>Arthropoda</taxon>
        <taxon>Hexapoda</taxon>
        <taxon>Insecta</taxon>
        <taxon>Pterygota</taxon>
        <taxon>Neoptera</taxon>
        <taxon>Endopterygota</taxon>
        <taxon>Lepidoptera</taxon>
        <taxon>Glossata</taxon>
        <taxon>Ditrysia</taxon>
        <taxon>Papilionoidea</taxon>
        <taxon>Papilionidae</taxon>
        <taxon>Papilioninae</taxon>
        <taxon>Iphiclides</taxon>
    </lineage>
</organism>
<keyword evidence="3" id="KW-1185">Reference proteome</keyword>
<evidence type="ECO:0000256" key="1">
    <source>
        <dbReference type="SAM" id="MobiDB-lite"/>
    </source>
</evidence>
<dbReference type="Proteomes" id="UP000837857">
    <property type="component" value="Chromosome 10"/>
</dbReference>
<reference evidence="2" key="1">
    <citation type="submission" date="2022-03" db="EMBL/GenBank/DDBJ databases">
        <authorList>
            <person name="Martin H S."/>
        </authorList>
    </citation>
    <scope>NUCLEOTIDE SEQUENCE</scope>
</reference>